<dbReference type="EMBL" id="JAPDMQ010000083">
    <property type="protein sequence ID" value="KAK0536069.1"/>
    <property type="molecule type" value="Genomic_DNA"/>
</dbReference>
<dbReference type="Proteomes" id="UP001176521">
    <property type="component" value="Unassembled WGS sequence"/>
</dbReference>
<name>A0AAN6GF54_9BASI</name>
<accession>A0AAN6GF54</accession>
<reference evidence="2" key="1">
    <citation type="journal article" date="2023" name="PhytoFront">
        <title>Draft Genome Resources of Seven Strains of Tilletia horrida, Causal Agent of Kernel Smut of Rice.</title>
        <authorList>
            <person name="Khanal S."/>
            <person name="Antony Babu S."/>
            <person name="Zhou X.G."/>
        </authorList>
    </citation>
    <scope>NUCLEOTIDE SEQUENCE</scope>
    <source>
        <strain evidence="2">TX3</strain>
    </source>
</reference>
<protein>
    <submittedName>
        <fullName evidence="2">Uncharacterized protein</fullName>
    </submittedName>
</protein>
<gene>
    <name evidence="2" type="ORF">OC842_002107</name>
</gene>
<evidence type="ECO:0000313" key="3">
    <source>
        <dbReference type="Proteomes" id="UP001176521"/>
    </source>
</evidence>
<feature type="region of interest" description="Disordered" evidence="1">
    <location>
        <begin position="126"/>
        <end position="147"/>
    </location>
</feature>
<proteinExistence type="predicted"/>
<evidence type="ECO:0000313" key="2">
    <source>
        <dbReference type="EMBL" id="KAK0536069.1"/>
    </source>
</evidence>
<dbReference type="AlphaFoldDB" id="A0AAN6GF54"/>
<feature type="compositionally biased region" description="Acidic residues" evidence="1">
    <location>
        <begin position="59"/>
        <end position="71"/>
    </location>
</feature>
<comment type="caution">
    <text evidence="2">The sequence shown here is derived from an EMBL/GenBank/DDBJ whole genome shotgun (WGS) entry which is preliminary data.</text>
</comment>
<evidence type="ECO:0000256" key="1">
    <source>
        <dbReference type="SAM" id="MobiDB-lite"/>
    </source>
</evidence>
<keyword evidence="3" id="KW-1185">Reference proteome</keyword>
<feature type="region of interest" description="Disordered" evidence="1">
    <location>
        <begin position="57"/>
        <end position="85"/>
    </location>
</feature>
<organism evidence="2 3">
    <name type="scientific">Tilletia horrida</name>
    <dbReference type="NCBI Taxonomy" id="155126"/>
    <lineage>
        <taxon>Eukaryota</taxon>
        <taxon>Fungi</taxon>
        <taxon>Dikarya</taxon>
        <taxon>Basidiomycota</taxon>
        <taxon>Ustilaginomycotina</taxon>
        <taxon>Exobasidiomycetes</taxon>
        <taxon>Tilletiales</taxon>
        <taxon>Tilletiaceae</taxon>
        <taxon>Tilletia</taxon>
    </lineage>
</organism>
<sequence length="340" mass="36272">MRARSISWIVNETTVTSVRTITDTPATYLPTSAPFVSVMDSYLRGPYPKGYVRRKLGDDADEEEEEEEVGDPEGQAGGVSHGHARRAVRHYPRSVSCLQKLVFFTHSTVLLTARSTLSLTLPASTSYTTTTSTTTTTATTTSTSAPSHTTLTTTTTAWTTLWTSRVETSTDYRTGTYYTNSIVHMPGGPVRYVACNPSNLLESVGAPAGPVKIYNAGWELARALSADGQGNATDARSCCEYCHMRAECMASAWQTDAGGDGLGGGGGGSGGGGRCLVFLDPEGRTCSAGMMTPLTAGCFTTGDEEPSLSGMRLIVSNGQCAQLFWGGREALRRPQQELRR</sequence>